<dbReference type="GeneID" id="32888771"/>
<name>A0A1W5T0G2_9HYPO</name>
<feature type="transmembrane region" description="Helical" evidence="1">
    <location>
        <begin position="225"/>
        <end position="243"/>
    </location>
</feature>
<protein>
    <submittedName>
        <fullName evidence="2">Uncharacterized protein</fullName>
    </submittedName>
</protein>
<dbReference type="EMBL" id="MH400233">
    <property type="protein sequence ID" value="QDH07248.1"/>
    <property type="molecule type" value="Genomic_DNA"/>
</dbReference>
<gene>
    <name evidence="2" type="primary">orf322</name>
</gene>
<organism evidence="2">
    <name type="scientific">Ophiocordyceps sinensis</name>
    <dbReference type="NCBI Taxonomy" id="72228"/>
    <lineage>
        <taxon>Eukaryota</taxon>
        <taxon>Fungi</taxon>
        <taxon>Dikarya</taxon>
        <taxon>Ascomycota</taxon>
        <taxon>Pezizomycotina</taxon>
        <taxon>Sordariomycetes</taxon>
        <taxon>Hypocreomycetidae</taxon>
        <taxon>Hypocreales</taxon>
        <taxon>Ophiocordycipitaceae</taxon>
        <taxon>Ophiocordyceps</taxon>
    </lineage>
</organism>
<feature type="transmembrane region" description="Helical" evidence="1">
    <location>
        <begin position="152"/>
        <end position="171"/>
    </location>
</feature>
<evidence type="ECO:0000313" key="3">
    <source>
        <dbReference type="EMBL" id="QDH07248.1"/>
    </source>
</evidence>
<dbReference type="AlphaFoldDB" id="A0A1W5T0G2"/>
<evidence type="ECO:0000313" key="2">
    <source>
        <dbReference type="EMBL" id="ARF03400.1"/>
    </source>
</evidence>
<dbReference type="RefSeq" id="YP_009364334.1">
    <property type="nucleotide sequence ID" value="NC_034659.1"/>
</dbReference>
<evidence type="ECO:0000256" key="1">
    <source>
        <dbReference type="SAM" id="Phobius"/>
    </source>
</evidence>
<feature type="transmembrane region" description="Helical" evidence="1">
    <location>
        <begin position="281"/>
        <end position="300"/>
    </location>
</feature>
<geneLocation type="mitochondrion" evidence="2"/>
<reference evidence="2" key="1">
    <citation type="submission" date="2017-02" db="EMBL/GenBank/DDBJ databases">
        <title>SMRT sequencing of the wild medicinal fungus Ophiocordyceps sinensis mitochondrial genome reveals phylogenetic relationship and depicts a genome-wide modification map.</title>
        <authorList>
            <person name="Liu D."/>
            <person name="Kang X."/>
            <person name="Hu L."/>
        </authorList>
    </citation>
    <scope>NUCLEOTIDE SEQUENCE</scope>
</reference>
<feature type="transmembrane region" description="Helical" evidence="1">
    <location>
        <begin position="120"/>
        <end position="140"/>
    </location>
</feature>
<feature type="transmembrane region" description="Helical" evidence="1">
    <location>
        <begin position="66"/>
        <end position="88"/>
    </location>
</feature>
<reference evidence="3" key="2">
    <citation type="submission" date="2018-05" db="EMBL/GenBank/DDBJ databases">
        <authorList>
            <person name="Zhang Y."/>
        </authorList>
    </citation>
    <scope>NUCLEOTIDE SEQUENCE</scope>
</reference>
<keyword evidence="2" id="KW-0496">Mitochondrion</keyword>
<sequence>MLLSFLLTVPVIGAIWVLTKKTKWAEIFLFKGVFARASSAFAYPVRWLKRAGSELARKLRTQRQKYFWFFILGLLLLLFLYCNIETVYCLDEETSKKLAGKGVSVNNNVNIQNVNLPDSFFKVLTSIGIAGAVGGGMAATAKVIKTSGGSPIAKLGLITLGGLAGGVTATISNNGNSIIEKKINYTTGSNIGVNNTNDGNNGPSAFSIEPSADIDTVMSFLNANYLLHVYVLYFIWAILILYISNKVVKNDWKLIYIKNMFGERIHSFVTKSFTYTSKSNNFFIVLGWILLILSSIYSLYIANFLVNNIDIISEIVLESKSK</sequence>
<keyword evidence="1" id="KW-0472">Membrane</keyword>
<dbReference type="EMBL" id="KY622006">
    <property type="protein sequence ID" value="ARF03400.1"/>
    <property type="molecule type" value="Genomic_DNA"/>
</dbReference>
<accession>A0A1W5T0G2</accession>
<keyword evidence="1" id="KW-0812">Transmembrane</keyword>
<proteinExistence type="predicted"/>
<keyword evidence="1" id="KW-1133">Transmembrane helix</keyword>